<evidence type="ECO:0000259" key="2">
    <source>
        <dbReference type="Pfam" id="PF00534"/>
    </source>
</evidence>
<dbReference type="AlphaFoldDB" id="A0A0P6XJ06"/>
<dbReference type="CDD" id="cd03801">
    <property type="entry name" value="GT4_PimA-like"/>
    <property type="match status" value="1"/>
</dbReference>
<comment type="caution">
    <text evidence="3">The sequence shown here is derived from an EMBL/GenBank/DDBJ whole genome shotgun (WGS) entry which is preliminary data.</text>
</comment>
<dbReference type="Pfam" id="PF00534">
    <property type="entry name" value="Glycos_transf_1"/>
    <property type="match status" value="1"/>
</dbReference>
<dbReference type="PANTHER" id="PTHR46401:SF2">
    <property type="entry name" value="GLYCOSYLTRANSFERASE WBBK-RELATED"/>
    <property type="match status" value="1"/>
</dbReference>
<protein>
    <recommendedName>
        <fullName evidence="2">Glycosyl transferase family 1 domain-containing protein</fullName>
    </recommendedName>
</protein>
<reference evidence="3 4" key="1">
    <citation type="submission" date="2015-07" db="EMBL/GenBank/DDBJ databases">
        <title>Genome sequence of Levilinea saccharolytica DSM 16555.</title>
        <authorList>
            <person name="Hemp J."/>
            <person name="Ward L.M."/>
            <person name="Pace L.A."/>
            <person name="Fischer W.W."/>
        </authorList>
    </citation>
    <scope>NUCLEOTIDE SEQUENCE [LARGE SCALE GENOMIC DNA]</scope>
    <source>
        <strain evidence="3 4">KIBI-1</strain>
    </source>
</reference>
<dbReference type="OrthoDB" id="9767517at2"/>
<evidence type="ECO:0000256" key="1">
    <source>
        <dbReference type="ARBA" id="ARBA00022679"/>
    </source>
</evidence>
<accession>A0A0P6XJ06</accession>
<dbReference type="GO" id="GO:0009103">
    <property type="term" value="P:lipopolysaccharide biosynthetic process"/>
    <property type="evidence" value="ECO:0007669"/>
    <property type="project" value="TreeGrafter"/>
</dbReference>
<dbReference type="Proteomes" id="UP000050501">
    <property type="component" value="Unassembled WGS sequence"/>
</dbReference>
<feature type="domain" description="Glycosyl transferase family 1" evidence="2">
    <location>
        <begin position="179"/>
        <end position="327"/>
    </location>
</feature>
<evidence type="ECO:0000313" key="3">
    <source>
        <dbReference type="EMBL" id="KPL75581.1"/>
    </source>
</evidence>
<keyword evidence="4" id="KW-1185">Reference proteome</keyword>
<dbReference type="GO" id="GO:0016757">
    <property type="term" value="F:glycosyltransferase activity"/>
    <property type="evidence" value="ECO:0007669"/>
    <property type="project" value="InterPro"/>
</dbReference>
<keyword evidence="1" id="KW-0808">Transferase</keyword>
<dbReference type="InterPro" id="IPR001296">
    <property type="entry name" value="Glyco_trans_1"/>
</dbReference>
<dbReference type="RefSeq" id="WP_062417513.1">
    <property type="nucleotide sequence ID" value="NZ_DF967974.1"/>
</dbReference>
<sequence>MRVGLVIYGSLNTLSGGYLYDRMLVENLARAGHSVEIVSLPWRGYAAHLTDNFSSEVRRLLMRKRVDVWLQDEMNHPSLFRLNRDLRRLGGPPLLSIVHHLRSSENHPAVWMPLYRAVERAYLRSVDGWLFNSRTTRQTVEALTGQRRPAAVATPGGDRLMGAVPLGESEISSRCYQDGPLRVLFVGNLTPRKGLHFLLDALGRIPSANWQLDVVGRMNMKPAYTRSLMKTLQASPWKEQVRFHGALDQDELKAVYRSSQVLAVPSSYEGFGIVYLEGFSFGLPAVGTTYGAAGEVIGSGDSGLLIPPGDAPGLAAGLARLANDRGHLLTLSLGARRRYLTFPGWEASMNGARLWIESMAAGGGA</sequence>
<proteinExistence type="predicted"/>
<evidence type="ECO:0000313" key="4">
    <source>
        <dbReference type="Proteomes" id="UP000050501"/>
    </source>
</evidence>
<dbReference type="Gene3D" id="3.40.50.2000">
    <property type="entry name" value="Glycogen Phosphorylase B"/>
    <property type="match status" value="2"/>
</dbReference>
<dbReference type="STRING" id="229921.ADN01_17135"/>
<dbReference type="SUPFAM" id="SSF53756">
    <property type="entry name" value="UDP-Glycosyltransferase/glycogen phosphorylase"/>
    <property type="match status" value="1"/>
</dbReference>
<organism evidence="3 4">
    <name type="scientific">Levilinea saccharolytica</name>
    <dbReference type="NCBI Taxonomy" id="229921"/>
    <lineage>
        <taxon>Bacteria</taxon>
        <taxon>Bacillati</taxon>
        <taxon>Chloroflexota</taxon>
        <taxon>Anaerolineae</taxon>
        <taxon>Anaerolineales</taxon>
        <taxon>Anaerolineaceae</taxon>
        <taxon>Levilinea</taxon>
    </lineage>
</organism>
<dbReference type="EMBL" id="LGCM01000065">
    <property type="protein sequence ID" value="KPL75581.1"/>
    <property type="molecule type" value="Genomic_DNA"/>
</dbReference>
<gene>
    <name evidence="3" type="ORF">ADN01_17135</name>
</gene>
<dbReference type="PANTHER" id="PTHR46401">
    <property type="entry name" value="GLYCOSYLTRANSFERASE WBBK-RELATED"/>
    <property type="match status" value="1"/>
</dbReference>
<name>A0A0P6XJ06_9CHLR</name>